<accession>A0ABQ0LXL7</accession>
<gene>
    <name evidence="2" type="ORF">MCHLO_12529</name>
</gene>
<protein>
    <recommendedName>
        <fullName evidence="1">Amine oxidase domain-containing protein</fullName>
    </recommendedName>
</protein>
<dbReference type="Gene3D" id="3.90.660.10">
    <property type="match status" value="1"/>
</dbReference>
<dbReference type="Proteomes" id="UP000815677">
    <property type="component" value="Unassembled WGS sequence"/>
</dbReference>
<evidence type="ECO:0000259" key="1">
    <source>
        <dbReference type="Pfam" id="PF01593"/>
    </source>
</evidence>
<dbReference type="Gene3D" id="1.10.10.1620">
    <property type="match status" value="1"/>
</dbReference>
<organism evidence="2 3">
    <name type="scientific">Mycena chlorophos</name>
    <name type="common">Agaric fungus</name>
    <name type="synonym">Agaricus chlorophos</name>
    <dbReference type="NCBI Taxonomy" id="658473"/>
    <lineage>
        <taxon>Eukaryota</taxon>
        <taxon>Fungi</taxon>
        <taxon>Dikarya</taxon>
        <taxon>Basidiomycota</taxon>
        <taxon>Agaricomycotina</taxon>
        <taxon>Agaricomycetes</taxon>
        <taxon>Agaricomycetidae</taxon>
        <taxon>Agaricales</taxon>
        <taxon>Marasmiineae</taxon>
        <taxon>Mycenaceae</taxon>
        <taxon>Mycena</taxon>
    </lineage>
</organism>
<reference evidence="2" key="1">
    <citation type="submission" date="2014-09" db="EMBL/GenBank/DDBJ databases">
        <title>Genome sequence of the luminous mushroom Mycena chlorophos for searching fungal bioluminescence genes.</title>
        <authorList>
            <person name="Tanaka Y."/>
            <person name="Kasuga D."/>
            <person name="Oba Y."/>
            <person name="Hase S."/>
            <person name="Sato K."/>
            <person name="Oba Y."/>
            <person name="Sakakibara Y."/>
        </authorList>
    </citation>
    <scope>NUCLEOTIDE SEQUENCE</scope>
</reference>
<name>A0ABQ0LXL7_MYCCL</name>
<dbReference type="SUPFAM" id="SSF51905">
    <property type="entry name" value="FAD/NAD(P)-binding domain"/>
    <property type="match status" value="1"/>
</dbReference>
<dbReference type="PANTHER" id="PTHR10742:SF342">
    <property type="entry name" value="AMINE OXIDASE"/>
    <property type="match status" value="1"/>
</dbReference>
<dbReference type="SUPFAM" id="SSF54373">
    <property type="entry name" value="FAD-linked reductases, C-terminal domain"/>
    <property type="match status" value="1"/>
</dbReference>
<dbReference type="Gene3D" id="3.50.50.60">
    <property type="entry name" value="FAD/NAD(P)-binding domain"/>
    <property type="match status" value="1"/>
</dbReference>
<proteinExistence type="predicted"/>
<dbReference type="InterPro" id="IPR036188">
    <property type="entry name" value="FAD/NAD-bd_sf"/>
</dbReference>
<dbReference type="InterPro" id="IPR050281">
    <property type="entry name" value="Flavin_monoamine_oxidase"/>
</dbReference>
<evidence type="ECO:0000313" key="3">
    <source>
        <dbReference type="Proteomes" id="UP000815677"/>
    </source>
</evidence>
<dbReference type="InterPro" id="IPR002937">
    <property type="entry name" value="Amino_oxidase"/>
</dbReference>
<dbReference type="Pfam" id="PF01593">
    <property type="entry name" value="Amino_oxidase"/>
    <property type="match status" value="1"/>
</dbReference>
<feature type="domain" description="Amine oxidase" evidence="1">
    <location>
        <begin position="67"/>
        <end position="603"/>
    </location>
</feature>
<keyword evidence="3" id="KW-1185">Reference proteome</keyword>
<dbReference type="EMBL" id="DF849135">
    <property type="protein sequence ID" value="GAT55800.1"/>
    <property type="molecule type" value="Genomic_DNA"/>
</dbReference>
<dbReference type="PANTHER" id="PTHR10742">
    <property type="entry name" value="FLAVIN MONOAMINE OXIDASE"/>
    <property type="match status" value="1"/>
</dbReference>
<evidence type="ECO:0000313" key="2">
    <source>
        <dbReference type="EMBL" id="GAT55800.1"/>
    </source>
</evidence>
<sequence>MAGTAAVPSNVHAESFGLRSFAAKAIIQDLLMAFETLPMPPIIPQSEASSFGHRSTKPICIIGAGCAGLYSAMILESLKIPYVILEAQDRYGGHVFTHRFNGADGKKAPIGDPARYDYFDVGAMRFPHIPFMTRVFDLFQKRLNLDEKGLLIEYHMDAQRGPTDPDPTFAHFNGRRFCEAAPDHSSKADVYAVSKTNGGAVDDELVQRGSSKIFSELVVKPFMAECTKEDSADEKFRKIWKALVRQDKHSIRSYLLNQPPFSLVEGGPKYDWTVSIVEWLETFESATGLFDQALVESIMDALDFDAPAATIHGPLAHISANEDDGKEPYSWYCIDGGSDHIVEAMVEQLPEARRPRLNCRVTKIESIAGEIQVTYRGKDGLHTVETFSQVICAIPLGSLQSIDFPNLDDLSYMKRLSIRSLQYDTSTKVALKFKKRWWQDPEIMGGPDRIIRGGVSSTDLPIRKVVYPSFGLDVKDVPGVLIASYSWSQDAQRIGGLAAPENHTQLLELVKKNLAQLHGITEGKMGDVVAFKIFNWHNEPHSRGAFPLFRPSQFTKTDDAQSMFASLKTPGAGGKLHFAGEATSVHHAWILGALNSAWRAVWNALQLREDAEELRRQLQTEWGVPDEEDVKLLRELLAAQRKMPHRF</sequence>